<dbReference type="InterPro" id="IPR057496">
    <property type="entry name" value="FAN-like_PH"/>
</dbReference>
<evidence type="ECO:0000313" key="4">
    <source>
        <dbReference type="MGI" id="MGI:1341864"/>
    </source>
</evidence>
<dbReference type="AlphaFoldDB" id="Q3T9F4"/>
<reference evidence="3" key="5">
    <citation type="journal article" date="2002" name="Nature">
        <title>Analysis of the mouse transcriptome based on functional annotation of 60,770 full-length cDNAs.</title>
        <authorList>
            <consortium name="The FANTOM Consortium and the RIKEN Genome Exploration Research Group Phase I and II Team"/>
        </authorList>
    </citation>
    <scope>NUCLEOTIDE SEQUENCE</scope>
    <source>
        <strain evidence="3">NOD</strain>
        <tissue evidence="3">Activated spleen</tissue>
    </source>
</reference>
<protein>
    <recommendedName>
        <fullName evidence="2">FAN-like N-terminal PH domain-containing protein</fullName>
    </recommendedName>
</protein>
<evidence type="ECO:0000313" key="3">
    <source>
        <dbReference type="EMBL" id="BAE43067.1"/>
    </source>
</evidence>
<organism evidence="3">
    <name type="scientific">Mus musculus</name>
    <name type="common">Mouse</name>
    <dbReference type="NCBI Taxonomy" id="10090"/>
    <lineage>
        <taxon>Eukaryota</taxon>
        <taxon>Metazoa</taxon>
        <taxon>Chordata</taxon>
        <taxon>Craniata</taxon>
        <taxon>Vertebrata</taxon>
        <taxon>Euteleostomi</taxon>
        <taxon>Mammalia</taxon>
        <taxon>Eutheria</taxon>
        <taxon>Euarchontoglires</taxon>
        <taxon>Glires</taxon>
        <taxon>Rodentia</taxon>
        <taxon>Myomorpha</taxon>
        <taxon>Muroidea</taxon>
        <taxon>Muridae</taxon>
        <taxon>Murinae</taxon>
        <taxon>Mus</taxon>
        <taxon>Mus</taxon>
    </lineage>
</organism>
<reference evidence="3" key="3">
    <citation type="journal article" date="2000" name="Genome Res.">
        <title>RIKEN integrated sequence analysis (RISA) system--384-format sequencing pipeline with 384 multicapillary sequencer.</title>
        <authorList>
            <person name="Shibata K."/>
            <person name="Itoh M."/>
            <person name="Aizawa K."/>
            <person name="Nagaoka S."/>
            <person name="Sasaki N."/>
            <person name="Carninci P."/>
            <person name="Konno H."/>
            <person name="Akiyama J."/>
            <person name="Nishi K."/>
            <person name="Kitsunai T."/>
            <person name="Tashiro H."/>
            <person name="Itoh M."/>
            <person name="Sumi N."/>
            <person name="Ishii Y."/>
            <person name="Nakamura S."/>
            <person name="Hazama M."/>
            <person name="Nishine T."/>
            <person name="Harada A."/>
            <person name="Yamamoto R."/>
            <person name="Matsumoto H."/>
            <person name="Sakaguchi S."/>
            <person name="Ikegami T."/>
            <person name="Kashiwagi K."/>
            <person name="Fujiwake S."/>
            <person name="Inoue K."/>
            <person name="Togawa Y."/>
            <person name="Izawa M."/>
            <person name="Ohara E."/>
            <person name="Watahiki M."/>
            <person name="Yoneda Y."/>
            <person name="Ishikawa T."/>
            <person name="Ozawa K."/>
            <person name="Tanaka T."/>
            <person name="Matsuura S."/>
            <person name="Kawai J."/>
            <person name="Okazaki Y."/>
            <person name="Muramatsu M."/>
            <person name="Inoue Y."/>
            <person name="Kira A."/>
            <person name="Hayashizaki Y."/>
        </authorList>
    </citation>
    <scope>NUCLEOTIDE SEQUENCE</scope>
    <source>
        <strain evidence="3">NOD</strain>
        <tissue evidence="3">Activated spleen</tissue>
    </source>
</reference>
<feature type="non-terminal residue" evidence="3">
    <location>
        <position position="1"/>
    </location>
</feature>
<feature type="domain" description="FAN-like N-terminal PH" evidence="2">
    <location>
        <begin position="80"/>
        <end position="120"/>
    </location>
</feature>
<dbReference type="EMBL" id="AK172560">
    <property type="protein sequence ID" value="BAE43067.1"/>
    <property type="molecule type" value="mRNA"/>
</dbReference>
<dbReference type="MGI" id="MGI:1341864">
    <property type="gene designation" value="Nsmaf"/>
</dbReference>
<dbReference type="Pfam" id="PF25400">
    <property type="entry name" value="PH_FAN"/>
    <property type="match status" value="1"/>
</dbReference>
<reference evidence="3" key="4">
    <citation type="journal article" date="2001" name="Nature">
        <title>Functional annotation of a full-length mouse cDNA collection.</title>
        <authorList>
            <consortium name="The RIKEN Genome Exploration Research Group Phase II Team and the FANTOM Consortium"/>
        </authorList>
    </citation>
    <scope>NUCLEOTIDE SEQUENCE</scope>
    <source>
        <strain evidence="3">NOD</strain>
        <tissue evidence="3">Activated spleen</tissue>
    </source>
</reference>
<proteinExistence type="evidence at transcript level"/>
<evidence type="ECO:0000259" key="2">
    <source>
        <dbReference type="Pfam" id="PF25400"/>
    </source>
</evidence>
<reference evidence="3" key="1">
    <citation type="journal article" date="1999" name="Methods Enzymol.">
        <title>High-efficiency full-length cDNA cloning.</title>
        <authorList>
            <person name="Carninci P."/>
            <person name="Hayashizaki Y."/>
        </authorList>
    </citation>
    <scope>NUCLEOTIDE SEQUENCE</scope>
    <source>
        <strain evidence="3">NOD</strain>
        <tissue evidence="3">Activated spleen</tissue>
    </source>
</reference>
<reference evidence="3" key="7">
    <citation type="journal article" date="2005" name="Science">
        <title>The Transcriptional Landscape of the Mammalian Genome.</title>
        <authorList>
            <consortium name="The FANTOM Consortium"/>
            <consortium name="Riken Genome Exploration Research Group and Genome Science Group (Genome Network Project Core Group)"/>
        </authorList>
    </citation>
    <scope>NUCLEOTIDE SEQUENCE</scope>
    <source>
        <strain evidence="3">NOD</strain>
        <tissue evidence="3">Activated spleen</tissue>
    </source>
</reference>
<feature type="compositionally biased region" description="Low complexity" evidence="1">
    <location>
        <begin position="39"/>
        <end position="49"/>
    </location>
</feature>
<reference evidence="3" key="6">
    <citation type="submission" date="2004-04" db="EMBL/GenBank/DDBJ databases">
        <authorList>
            <person name="Arakawa T."/>
            <person name="Carninci P."/>
            <person name="Fukuda S."/>
            <person name="Hashizume W."/>
            <person name="Hayashida K."/>
            <person name="Hori F."/>
            <person name="Iida J."/>
            <person name="Imamura K."/>
            <person name="Imotani K."/>
            <person name="Itoh M."/>
            <person name="Kanagawa S."/>
            <person name="Kawai J."/>
            <person name="Kojima M."/>
            <person name="Konno H."/>
            <person name="Murata M."/>
            <person name="Nakamura M."/>
            <person name="Ninomiya N."/>
            <person name="Nishiyori H."/>
            <person name="Nomura K."/>
            <person name="Ohno M."/>
            <person name="Sakazume N."/>
            <person name="Sano H."/>
            <person name="Sasaki D."/>
            <person name="Shibata K."/>
            <person name="Shiraki T."/>
            <person name="Tagami M."/>
            <person name="Tagami Y."/>
            <person name="Waki K."/>
            <person name="Watahiki A."/>
            <person name="Muramatsu M."/>
            <person name="Hayashizaki Y."/>
        </authorList>
    </citation>
    <scope>NUCLEOTIDE SEQUENCE</scope>
    <source>
        <strain evidence="3">NOD</strain>
        <tissue evidence="3">Activated spleen</tissue>
    </source>
</reference>
<evidence type="ECO:0000256" key="1">
    <source>
        <dbReference type="SAM" id="MobiDB-lite"/>
    </source>
</evidence>
<sequence length="161" mass="17430">SVGRGSRGLRSLRAPPPGLSHGVARVPTRGCCGERRPDAAGPGAQRGAPGRPPACPPGAAARDCSGQTAACEPWASMAFTRKRQREQQLQLYSKERFSLLLLNLEEYYFEQHTAFHVQRSRRGALSGMEILSYLEVGLVSCLFGTSLEQKSVSGFRATLVL</sequence>
<accession>Q3T9F4</accession>
<name>Q3T9F4_MOUSE</name>
<dbReference type="AGR" id="MGI:1341864"/>
<feature type="compositionally biased region" description="Low complexity" evidence="1">
    <location>
        <begin position="1"/>
        <end position="13"/>
    </location>
</feature>
<gene>
    <name evidence="4" type="primary">Nsmaf</name>
</gene>
<feature type="region of interest" description="Disordered" evidence="1">
    <location>
        <begin position="1"/>
        <end position="60"/>
    </location>
</feature>
<reference evidence="3" key="2">
    <citation type="journal article" date="2000" name="Genome Res.">
        <title>Normalization and subtraction of cap-trapper-selected cDNAs to prepare full-length cDNA libraries for rapid discovery of new genes.</title>
        <authorList>
            <person name="Carninci P."/>
            <person name="Shibata Y."/>
            <person name="Hayatsu N."/>
            <person name="Sugahara Y."/>
            <person name="Shibata K."/>
            <person name="Itoh M."/>
            <person name="Konno H."/>
            <person name="Okazaki Y."/>
            <person name="Muramatsu M."/>
            <person name="Hayashizaki Y."/>
        </authorList>
    </citation>
    <scope>NUCLEOTIDE SEQUENCE</scope>
    <source>
        <strain evidence="3">NOD</strain>
        <tissue evidence="3">Activated spleen</tissue>
    </source>
</reference>
<reference evidence="3" key="8">
    <citation type="journal article" date="2005" name="Science">
        <title>Antisense Transcription in the Mammalian Transcriptome.</title>
        <authorList>
            <consortium name="RIKEN Genome Exploration Research Group and Genome Science Group (Genome Network Project Core Group) and the FANTOM Consortium"/>
        </authorList>
    </citation>
    <scope>NUCLEOTIDE SEQUENCE</scope>
    <source>
        <strain evidence="3">NOD</strain>
        <tissue evidence="3">Activated spleen</tissue>
    </source>
</reference>